<dbReference type="AlphaFoldDB" id="A0A941HWI8"/>
<comment type="caution">
    <text evidence="4">The sequence shown here is derived from an EMBL/GenBank/DDBJ whole genome shotgun (WGS) entry which is preliminary data.</text>
</comment>
<feature type="active site" description="Charge relay system" evidence="1">
    <location>
        <position position="229"/>
    </location>
</feature>
<dbReference type="RefSeq" id="WP_215340857.1">
    <property type="nucleotide sequence ID" value="NZ_JAGSGD010000001.1"/>
</dbReference>
<feature type="chain" id="PRO_5036876206" description="BAAT/Acyl-CoA thioester hydrolase C-terminal domain-containing protein" evidence="2">
    <location>
        <begin position="27"/>
        <end position="316"/>
    </location>
</feature>
<dbReference type="EMBL" id="JAGSGD010000001">
    <property type="protein sequence ID" value="MBR7620131.1"/>
    <property type="molecule type" value="Genomic_DNA"/>
</dbReference>
<accession>A0A941HWI8</accession>
<feature type="signal peptide" evidence="2">
    <location>
        <begin position="1"/>
        <end position="26"/>
    </location>
</feature>
<dbReference type="Pfam" id="PF08840">
    <property type="entry name" value="BAAT_C"/>
    <property type="match status" value="1"/>
</dbReference>
<evidence type="ECO:0000256" key="1">
    <source>
        <dbReference type="PIRSR" id="PIRSR016521-1"/>
    </source>
</evidence>
<dbReference type="PANTHER" id="PTHR10824">
    <property type="entry name" value="ACYL-COENZYME A THIOESTERASE-RELATED"/>
    <property type="match status" value="1"/>
</dbReference>
<organism evidence="4 5">
    <name type="scientific">Phenylobacterium glaciei</name>
    <dbReference type="NCBI Taxonomy" id="2803784"/>
    <lineage>
        <taxon>Bacteria</taxon>
        <taxon>Pseudomonadati</taxon>
        <taxon>Pseudomonadota</taxon>
        <taxon>Alphaproteobacteria</taxon>
        <taxon>Caulobacterales</taxon>
        <taxon>Caulobacteraceae</taxon>
        <taxon>Phenylobacterium</taxon>
    </lineage>
</organism>
<feature type="domain" description="BAAT/Acyl-CoA thioester hydrolase C-terminal" evidence="3">
    <location>
        <begin position="104"/>
        <end position="302"/>
    </location>
</feature>
<proteinExistence type="predicted"/>
<keyword evidence="5" id="KW-1185">Reference proteome</keyword>
<sequence length="316" mass="33845">MNSVRRTLLRLAAGLGLGLSASRASAQEVISIEVRDRGLVGRFYTLPGTRSRPGVLMLNGSDGGLPAEKDARDLAASGYPTLALAYFQDWSGRPAGLPSSLNEIPLEYLLRGLDWLRARREVGPVAVMGQSRGGELALLLGALRPDVSAVIAFSPSSRVWNGLPPMGAPPSAPRPAWTLKGKPVAFQVAAAAAGTSMRQWFERATPLEVAVIPVERTRGPVLLVSSRADTIWPATVYADEIEARLKSRKFRYPVVNLQFDAASHLLMGPGPGITRMEIPGGGFSFDFGGNALGTERARDAGWAATKSLLDRLARHR</sequence>
<dbReference type="GO" id="GO:0006637">
    <property type="term" value="P:acyl-CoA metabolic process"/>
    <property type="evidence" value="ECO:0007669"/>
    <property type="project" value="InterPro"/>
</dbReference>
<reference evidence="4" key="1">
    <citation type="submission" date="2021-04" db="EMBL/GenBank/DDBJ databases">
        <title>Draft genome assembly of strain Phenylobacterium sp. 20VBR1 using MiniION and Illumina platforms.</title>
        <authorList>
            <person name="Thomas F.A."/>
            <person name="Krishnan K.P."/>
            <person name="Sinha R.K."/>
        </authorList>
    </citation>
    <scope>NUCLEOTIDE SEQUENCE</scope>
    <source>
        <strain evidence="4">20VBR1</strain>
    </source>
</reference>
<dbReference type="InterPro" id="IPR016662">
    <property type="entry name" value="Acyl-CoA_thioEstase_long-chain"/>
</dbReference>
<dbReference type="InterPro" id="IPR006311">
    <property type="entry name" value="TAT_signal"/>
</dbReference>
<dbReference type="InterPro" id="IPR029058">
    <property type="entry name" value="AB_hydrolase_fold"/>
</dbReference>
<gene>
    <name evidence="4" type="ORF">JKL49_12110</name>
</gene>
<evidence type="ECO:0000256" key="2">
    <source>
        <dbReference type="SAM" id="SignalP"/>
    </source>
</evidence>
<feature type="active site" description="Charge relay system" evidence="1">
    <location>
        <position position="264"/>
    </location>
</feature>
<dbReference type="Proteomes" id="UP000622580">
    <property type="component" value="Unassembled WGS sequence"/>
</dbReference>
<evidence type="ECO:0000259" key="3">
    <source>
        <dbReference type="Pfam" id="PF08840"/>
    </source>
</evidence>
<dbReference type="GO" id="GO:0047617">
    <property type="term" value="F:fatty acyl-CoA hydrolase activity"/>
    <property type="evidence" value="ECO:0007669"/>
    <property type="project" value="TreeGrafter"/>
</dbReference>
<dbReference type="PROSITE" id="PS51318">
    <property type="entry name" value="TAT"/>
    <property type="match status" value="1"/>
</dbReference>
<dbReference type="PIRSF" id="PIRSF016521">
    <property type="entry name" value="Acyl-CoA_hydro"/>
    <property type="match status" value="1"/>
</dbReference>
<dbReference type="InterPro" id="IPR014940">
    <property type="entry name" value="BAAT_C"/>
</dbReference>
<evidence type="ECO:0000313" key="4">
    <source>
        <dbReference type="EMBL" id="MBR7620131.1"/>
    </source>
</evidence>
<name>A0A941HWI8_9CAUL</name>
<feature type="active site" description="Charge relay system" evidence="1">
    <location>
        <position position="131"/>
    </location>
</feature>
<dbReference type="PANTHER" id="PTHR10824:SF4">
    <property type="entry name" value="ACYL-COENZYME A THIOESTERASE 1-LIKE"/>
    <property type="match status" value="1"/>
</dbReference>
<keyword evidence="2" id="KW-0732">Signal</keyword>
<dbReference type="Gene3D" id="3.40.50.1820">
    <property type="entry name" value="alpha/beta hydrolase"/>
    <property type="match status" value="1"/>
</dbReference>
<dbReference type="SUPFAM" id="SSF53474">
    <property type="entry name" value="alpha/beta-Hydrolases"/>
    <property type="match status" value="1"/>
</dbReference>
<evidence type="ECO:0000313" key="5">
    <source>
        <dbReference type="Proteomes" id="UP000622580"/>
    </source>
</evidence>
<dbReference type="GO" id="GO:0006631">
    <property type="term" value="P:fatty acid metabolic process"/>
    <property type="evidence" value="ECO:0007669"/>
    <property type="project" value="TreeGrafter"/>
</dbReference>
<protein>
    <recommendedName>
        <fullName evidence="3">BAAT/Acyl-CoA thioester hydrolase C-terminal domain-containing protein</fullName>
    </recommendedName>
</protein>